<comment type="caution">
    <text evidence="1">The sequence shown here is derived from an EMBL/GenBank/DDBJ whole genome shotgun (WGS) entry which is preliminary data.</text>
</comment>
<dbReference type="AlphaFoldDB" id="A0A7W7FRA9"/>
<gene>
    <name evidence="1" type="ORF">HNR67_000853</name>
</gene>
<dbReference type="Gene3D" id="1.50.10.20">
    <property type="match status" value="1"/>
</dbReference>
<organism evidence="1 2">
    <name type="scientific">Crossiella cryophila</name>
    <dbReference type="NCBI Taxonomy" id="43355"/>
    <lineage>
        <taxon>Bacteria</taxon>
        <taxon>Bacillati</taxon>
        <taxon>Actinomycetota</taxon>
        <taxon>Actinomycetes</taxon>
        <taxon>Pseudonocardiales</taxon>
        <taxon>Pseudonocardiaceae</taxon>
        <taxon>Crossiella</taxon>
    </lineage>
</organism>
<dbReference type="InterPro" id="IPR008928">
    <property type="entry name" value="6-hairpin_glycosidase_sf"/>
</dbReference>
<dbReference type="SUPFAM" id="SSF48208">
    <property type="entry name" value="Six-hairpin glycosidases"/>
    <property type="match status" value="1"/>
</dbReference>
<protein>
    <submittedName>
        <fullName evidence="1">Putative alpha-1,6-mannanase (GH76 family)</fullName>
    </submittedName>
</protein>
<dbReference type="InterPro" id="IPR005198">
    <property type="entry name" value="Glyco_hydro_76"/>
</dbReference>
<evidence type="ECO:0000313" key="1">
    <source>
        <dbReference type="EMBL" id="MBB4674735.1"/>
    </source>
</evidence>
<dbReference type="Pfam" id="PF03663">
    <property type="entry name" value="Glyco_hydro_76"/>
    <property type="match status" value="1"/>
</dbReference>
<accession>A0A7W7FRA9</accession>
<keyword evidence="2" id="KW-1185">Reference proteome</keyword>
<dbReference type="GO" id="GO:0005975">
    <property type="term" value="P:carbohydrate metabolic process"/>
    <property type="evidence" value="ECO:0007669"/>
    <property type="project" value="InterPro"/>
</dbReference>
<dbReference type="EMBL" id="JACHMH010000001">
    <property type="protein sequence ID" value="MBB4674735.1"/>
    <property type="molecule type" value="Genomic_DNA"/>
</dbReference>
<evidence type="ECO:0000313" key="2">
    <source>
        <dbReference type="Proteomes" id="UP000533598"/>
    </source>
</evidence>
<reference evidence="1 2" key="1">
    <citation type="submission" date="2020-08" db="EMBL/GenBank/DDBJ databases">
        <title>Sequencing the genomes of 1000 actinobacteria strains.</title>
        <authorList>
            <person name="Klenk H.-P."/>
        </authorList>
    </citation>
    <scope>NUCLEOTIDE SEQUENCE [LARGE SCALE GENOMIC DNA]</scope>
    <source>
        <strain evidence="1 2">DSM 44230</strain>
    </source>
</reference>
<dbReference type="RefSeq" id="WP_185000821.1">
    <property type="nucleotide sequence ID" value="NZ_JACHMH010000001.1"/>
</dbReference>
<name>A0A7W7FRA9_9PSEU</name>
<proteinExistence type="predicted"/>
<sequence>MSGRRIGRGDDRPELWAARAAVAERAVCARQLRRCLLTGRLRELDVWPAGRLRPPHRSPWRATLLDCAVDAWLRAPTADRQARLTGLVRGLRARPKQLGNAELAALALALHRAHSRAAAPVRPALARLALRRLRESWSDHAGGGLWSDEPAGRKGAIANGAAALLFAQLATEGGEKADLHRARSTVDWMLQHLLDDGLVVTGLSVAPDGGPGALDRAISLTGNAYVLGACARLAVSTGERGWPEVTAGLVGAVAEKLADADDVLRGREPGPALGILSRNLASAALALRDDPAANLAARVVFASAEAAWRNRAVARGGPLFGPEWTVPAISPTERPVAGEAPAPGPRAERELSVQLAGWLALESAALLERAGFDDRGSARRPRTL</sequence>
<dbReference type="Proteomes" id="UP000533598">
    <property type="component" value="Unassembled WGS sequence"/>
</dbReference>